<dbReference type="Proteomes" id="UP000010959">
    <property type="component" value="Unassembled WGS sequence"/>
</dbReference>
<evidence type="ECO:0000256" key="1">
    <source>
        <dbReference type="SAM" id="MobiDB-lite"/>
    </source>
</evidence>
<dbReference type="EMBL" id="AMWG01000011">
    <property type="protein sequence ID" value="ELP35504.1"/>
    <property type="molecule type" value="Genomic_DNA"/>
</dbReference>
<reference evidence="2 3" key="1">
    <citation type="journal article" date="2013" name="Mar. Genomics">
        <title>Expression of sulfatases in Rhodopirellula baltica and the diversity of sulfatases in the genus Rhodopirellula.</title>
        <authorList>
            <person name="Wegner C.E."/>
            <person name="Richter-Heitmann T."/>
            <person name="Klindworth A."/>
            <person name="Klockow C."/>
            <person name="Richter M."/>
            <person name="Achstetter T."/>
            <person name="Glockner F.O."/>
            <person name="Harder J."/>
        </authorList>
    </citation>
    <scope>NUCLEOTIDE SEQUENCE [LARGE SCALE GENOMIC DNA]</scope>
    <source>
        <strain evidence="2 3">SWK14</strain>
    </source>
</reference>
<name>L7CML0_RHOBT</name>
<feature type="compositionally biased region" description="Basic and acidic residues" evidence="1">
    <location>
        <begin position="59"/>
        <end position="73"/>
    </location>
</feature>
<feature type="region of interest" description="Disordered" evidence="1">
    <location>
        <begin position="53"/>
        <end position="79"/>
    </location>
</feature>
<organism evidence="2 3">
    <name type="scientific">Rhodopirellula baltica SWK14</name>
    <dbReference type="NCBI Taxonomy" id="993516"/>
    <lineage>
        <taxon>Bacteria</taxon>
        <taxon>Pseudomonadati</taxon>
        <taxon>Planctomycetota</taxon>
        <taxon>Planctomycetia</taxon>
        <taxon>Pirellulales</taxon>
        <taxon>Pirellulaceae</taxon>
        <taxon>Rhodopirellula</taxon>
    </lineage>
</organism>
<accession>L7CML0</accession>
<comment type="caution">
    <text evidence="2">The sequence shown here is derived from an EMBL/GenBank/DDBJ whole genome shotgun (WGS) entry which is preliminary data.</text>
</comment>
<gene>
    <name evidence="2" type="ORF">RBSWK_00637</name>
</gene>
<proteinExistence type="predicted"/>
<evidence type="ECO:0000313" key="2">
    <source>
        <dbReference type="EMBL" id="ELP35504.1"/>
    </source>
</evidence>
<sequence>MLPGGHAFEMLAKNLQMIAPARNGRRLDGDHAWQNQIHAVARFDLGRQWNDGYLGRGNESGRGKEQVREKATNEHGQSI</sequence>
<protein>
    <submittedName>
        <fullName evidence="2">Uncharacterized protein</fullName>
    </submittedName>
</protein>
<dbReference type="AlphaFoldDB" id="L7CML0"/>
<evidence type="ECO:0000313" key="3">
    <source>
        <dbReference type="Proteomes" id="UP000010959"/>
    </source>
</evidence>